<dbReference type="STRING" id="388467.A19Y_2419"/>
<dbReference type="Pfam" id="PF13809">
    <property type="entry name" value="Tubulin_2"/>
    <property type="match status" value="1"/>
</dbReference>
<dbReference type="InterPro" id="IPR036525">
    <property type="entry name" value="Tubulin/FtsZ_GTPase_sf"/>
</dbReference>
<dbReference type="eggNOG" id="COG1511">
    <property type="taxonomic scope" value="Bacteria"/>
</dbReference>
<dbReference type="SUPFAM" id="SSF52490">
    <property type="entry name" value="Tubulin nucleotide-binding domain-like"/>
    <property type="match status" value="1"/>
</dbReference>
<protein>
    <recommendedName>
        <fullName evidence="4">Tubulin-like protein</fullName>
    </recommendedName>
</protein>
<dbReference type="HOGENOM" id="CLU_006179_0_0_3"/>
<dbReference type="AlphaFoldDB" id="A0A073CTL6"/>
<dbReference type="EMBL" id="CM002803">
    <property type="protein sequence ID" value="KEI67335.1"/>
    <property type="molecule type" value="Genomic_DNA"/>
</dbReference>
<gene>
    <name evidence="2" type="ORF">A19Y_2419</name>
</gene>
<keyword evidence="3" id="KW-1185">Reference proteome</keyword>
<keyword evidence="1" id="KW-0175">Coiled coil</keyword>
<evidence type="ECO:0008006" key="4">
    <source>
        <dbReference type="Google" id="ProtNLM"/>
    </source>
</evidence>
<feature type="coiled-coil region" evidence="1">
    <location>
        <begin position="516"/>
        <end position="563"/>
    </location>
</feature>
<evidence type="ECO:0000256" key="1">
    <source>
        <dbReference type="SAM" id="Coils"/>
    </source>
</evidence>
<accession>A0A073CTL6</accession>
<name>A0A073CTL6_PLAA1</name>
<dbReference type="PATRIC" id="fig|388467.6.peg.2366"/>
<proteinExistence type="predicted"/>
<reference evidence="2 3" key="1">
    <citation type="journal article" date="2014" name="Appl. Environ. Microbiol.">
        <title>Elucidation of insertion elements encoded on plasmids and in vitro construction of shuttle vectors from the toxic cyanobacterium Planktothrix.</title>
        <authorList>
            <person name="Christiansen G."/>
            <person name="Goesmann A."/>
            <person name="Kurmayer R."/>
        </authorList>
    </citation>
    <scope>NUCLEOTIDE SEQUENCE [LARGE SCALE GENOMIC DNA]</scope>
    <source>
        <strain evidence="2 3">NIVA-CYA 126/8</strain>
    </source>
</reference>
<dbReference type="Proteomes" id="UP000027395">
    <property type="component" value="Chromosome"/>
</dbReference>
<organism evidence="2 3">
    <name type="scientific">Planktothrix agardhii (strain NIVA-CYA 126/8)</name>
    <dbReference type="NCBI Taxonomy" id="388467"/>
    <lineage>
        <taxon>Bacteria</taxon>
        <taxon>Bacillati</taxon>
        <taxon>Cyanobacteriota</taxon>
        <taxon>Cyanophyceae</taxon>
        <taxon>Oscillatoriophycideae</taxon>
        <taxon>Oscillatoriales</taxon>
        <taxon>Microcoleaceae</taxon>
        <taxon>Planktothrix</taxon>
    </lineage>
</organism>
<dbReference type="RefSeq" id="WP_144390456.1">
    <property type="nucleotide sequence ID" value="NZ_CM002803.1"/>
</dbReference>
<evidence type="ECO:0000313" key="3">
    <source>
        <dbReference type="Proteomes" id="UP000027395"/>
    </source>
</evidence>
<sequence length="1066" mass="122305">MQSNDYQLQGIQRTICIGLGGTGRDVLMRLRRLIVEQYGDLTKLPVVSFVHIDTDKTATQGSSLKTGNTYRGVDLSFRDSEKINAILTAAEVTNFVQGVEQRSSYDRQGPYDHISRWFPPQLLRNIRAVEEGAKGIRPVGRLAFFHNYQKIRTAIETAERRTMGHEAILLKSGLKVDPGLNIFVVGSLCGGTGSGMFLDIAYSLRKLYGDKGTQLLGYLVISPQLYSNASYMNANTYAALKELNHYSSPGTRFEACYDMQNLVLVQEPRAPFDYTYLVSNQTNGEYTILEQQKLCNVIAHKIALDFLGELAPVAKGMRDNLLTHLIQSDNHPRPNPQGYLTFGLAAIYFPREIIVKIALNRISLKLLNFWLNGEGQSPDPQLILEQFMIKYKWHSDSTQRDGFTERLTESVQEGNQSFTNTLTKWRNNLINNKINECKNRENRLELQTDLSWQFRSQFRKVQPGENETTRGIWLTRLLQISPVITKQLKDHINEFIAELMTPSNPNFSIKTVRDWLDAMETDLNSYQHQLEEEISQAGGMKKIEDMENKWRDIQREIDDIEEKIELPLFNGKNRNIQKKAESAVRKIFKLIEDNFKLTATQEALNIVGDLQKCIRDFSVQTAGFSRVIENWKTDYEKEQKDLINSNFNEMSGEAIFAQEDIKECYQILLPDINSRSQLVLVSKDITEASGVEESLSYLMNRSTLEQLKTEINQEIDIVFGSRSNQIVKSVIKRFIQNYSASVRPIRLGQIIQEAEPLLRLNSSDPYFSNLPDKLKQFIGFKDTDELEVKQFKSILNDDLGIDSTILKPSQAEDQILIVKEYGGFPLRLINGLEEIRNHYIREQNRDGSSCHSDYQIQFTDIIPPDAHLIEKLADVFYPCLAFELIFLNPETQVLQLEYYDDLRRCYYTAKLSPVWNQSLEELANNQEMTATLKQLLEDVISQIRQNSNLWENNYLLKLQKFVDYVDKLPESSPNYSCKSTVVGARGTIVKQGVINRLIQRIKGEIQNTLPLSVNDNLTARGDLIVNRGDSLERELKQLQKGLDQGNFNQKEYEVKRKEIMDKYGLS</sequence>
<evidence type="ECO:0000313" key="2">
    <source>
        <dbReference type="EMBL" id="KEI67335.1"/>
    </source>
</evidence>
<dbReference type="Gene3D" id="3.40.50.1440">
    <property type="entry name" value="Tubulin/FtsZ, GTPase domain"/>
    <property type="match status" value="1"/>
</dbReference>
<dbReference type="InterPro" id="IPR025904">
    <property type="entry name" value="Tubulin-like"/>
</dbReference>